<evidence type="ECO:0000313" key="7">
    <source>
        <dbReference type="RefSeq" id="XP_022143131.1"/>
    </source>
</evidence>
<keyword evidence="6" id="KW-1185">Reference proteome</keyword>
<evidence type="ECO:0000259" key="5">
    <source>
        <dbReference type="SMART" id="SM00460"/>
    </source>
</evidence>
<dbReference type="Pfam" id="PF01841">
    <property type="entry name" value="Transglut_core"/>
    <property type="match status" value="1"/>
</dbReference>
<dbReference type="Gene3D" id="3.10.620.30">
    <property type="match status" value="1"/>
</dbReference>
<dbReference type="RefSeq" id="XP_022143132.1">
    <property type="nucleotide sequence ID" value="XM_022287440.1"/>
</dbReference>
<reference evidence="7 8" key="1">
    <citation type="submission" date="2025-04" db="UniProtKB">
        <authorList>
            <consortium name="RefSeq"/>
        </authorList>
    </citation>
    <scope>IDENTIFICATION</scope>
    <source>
        <strain evidence="7 8">OHB3-1</strain>
    </source>
</reference>
<feature type="domain" description="Transglutaminase-like" evidence="5">
    <location>
        <begin position="134"/>
        <end position="189"/>
    </location>
</feature>
<dbReference type="InterPro" id="IPR038765">
    <property type="entry name" value="Papain-like_cys_pep_sf"/>
</dbReference>
<dbReference type="Proteomes" id="UP000504603">
    <property type="component" value="Unplaced"/>
</dbReference>
<evidence type="ECO:0000256" key="1">
    <source>
        <dbReference type="ARBA" id="ARBA00009390"/>
    </source>
</evidence>
<organism evidence="6 7">
    <name type="scientific">Momordica charantia</name>
    <name type="common">Bitter gourd</name>
    <name type="synonym">Balsam pear</name>
    <dbReference type="NCBI Taxonomy" id="3673"/>
    <lineage>
        <taxon>Eukaryota</taxon>
        <taxon>Viridiplantae</taxon>
        <taxon>Streptophyta</taxon>
        <taxon>Embryophyta</taxon>
        <taxon>Tracheophyta</taxon>
        <taxon>Spermatophyta</taxon>
        <taxon>Magnoliopsida</taxon>
        <taxon>eudicotyledons</taxon>
        <taxon>Gunneridae</taxon>
        <taxon>Pentapetalae</taxon>
        <taxon>rosids</taxon>
        <taxon>fabids</taxon>
        <taxon>Cucurbitales</taxon>
        <taxon>Cucurbitaceae</taxon>
        <taxon>Momordiceae</taxon>
        <taxon>Momordica</taxon>
    </lineage>
</organism>
<evidence type="ECO:0000256" key="3">
    <source>
        <dbReference type="ARBA" id="ARBA00022833"/>
    </source>
</evidence>
<dbReference type="PANTHER" id="PTHR48440">
    <property type="match status" value="1"/>
</dbReference>
<name>A0A6J1CPB8_MOMCH</name>
<evidence type="ECO:0000313" key="8">
    <source>
        <dbReference type="RefSeq" id="XP_022143132.1"/>
    </source>
</evidence>
<keyword evidence="2" id="KW-0479">Metal-binding</keyword>
<dbReference type="SMART" id="SM00460">
    <property type="entry name" value="TGc"/>
    <property type="match status" value="1"/>
</dbReference>
<proteinExistence type="inferred from homology"/>
<sequence>MDDSEKFEKRIRGYVEQVRLYEDPSYQESARKTVPVEELQEKALLSLAKEGKHGPSKLEQDHAFLLQLLFWFKQSFRWVHAPPCEHCGNVTTLQEKGVSLPSELQFGASRVELYCCTSCQKVTRFPRFNNPIKLIETRRGRCGEWANCFTFYCRAFGYESRLILDLTDHVWTECFSHLLGRWMHLDPCEAVYDQPLLYEKGWNKKLNYVIAISIDGVRDVTKHYTRKWNEVLSRRNITTEEILSNMLAEITRQCRSAFTSELLSELEDRDKEEKQAREIDTHSMDDSSVSLPGRQSGDKEWRKSRLETGSDEEGSFSCSACPVRKCVDKHVTRIYSALHSILSQLLDKEFSGSTAIEVLVFIQGIVTTLKKSAFRTRRALVDSDAIGMKPLLQRLFPSLKDFLGAMSLDCSLDTDGRVDIWLASEPIYTSLALPVVLDALEEIIQDIKKCDTFGRAFLCLPRLKLNRIHSGSVLASGEELPFGIATSAFDGIRLSKWEEPSGARGCWIMYKVLDNRMEELVAYELMSANDAPERDPMDWIVEGSEDGGTSWHLLDEQTNQMFENRFQRRSFFITETGHLSNAFRFRFLTVCDIKATSKLQIGSIDLYA</sequence>
<evidence type="ECO:0000256" key="4">
    <source>
        <dbReference type="SAM" id="MobiDB-lite"/>
    </source>
</evidence>
<dbReference type="GeneID" id="111013072"/>
<comment type="similarity">
    <text evidence="1">Belongs to the transglutaminase-like superfamily. PNGase family.</text>
</comment>
<keyword evidence="3" id="KW-0862">Zinc</keyword>
<accession>A0A6J1CPB8</accession>
<dbReference type="Gene3D" id="2.20.25.10">
    <property type="match status" value="1"/>
</dbReference>
<gene>
    <name evidence="7 8" type="primary">LOC111013072</name>
</gene>
<protein>
    <submittedName>
        <fullName evidence="7 8">Peptide-N(4)-(N-acetyl-beta- glucosaminyl)asparagine amidase</fullName>
    </submittedName>
</protein>
<dbReference type="InterPro" id="IPR002931">
    <property type="entry name" value="Transglutaminase-like"/>
</dbReference>
<evidence type="ECO:0000256" key="2">
    <source>
        <dbReference type="ARBA" id="ARBA00022723"/>
    </source>
</evidence>
<dbReference type="Gene3D" id="2.60.120.260">
    <property type="entry name" value="Galactose-binding domain-like"/>
    <property type="match status" value="1"/>
</dbReference>
<dbReference type="SUPFAM" id="SSF54001">
    <property type="entry name" value="Cysteine proteinases"/>
    <property type="match status" value="1"/>
</dbReference>
<dbReference type="FunFam" id="2.60.120.260:FF:000110">
    <property type="entry name" value="Peptide-N(4)-(N-acetyl-beta-glucosaminyl)asparagine amidase"/>
    <property type="match status" value="1"/>
</dbReference>
<dbReference type="KEGG" id="mcha:111013072"/>
<dbReference type="FunFam" id="2.20.25.10:FF:000011">
    <property type="entry name" value="peptide-N(4)-(N-acetyl-beta- glucosaminyl)asparagine amidase"/>
    <property type="match status" value="1"/>
</dbReference>
<dbReference type="PANTHER" id="PTHR48440:SF1">
    <property type="entry name" value="PAW DOMAIN-CONTAINING PROTEIN"/>
    <property type="match status" value="1"/>
</dbReference>
<dbReference type="GO" id="GO:0046872">
    <property type="term" value="F:metal ion binding"/>
    <property type="evidence" value="ECO:0007669"/>
    <property type="project" value="UniProtKB-KW"/>
</dbReference>
<dbReference type="AlphaFoldDB" id="A0A6J1CPB8"/>
<dbReference type="OrthoDB" id="409136at2759"/>
<feature type="region of interest" description="Disordered" evidence="4">
    <location>
        <begin position="267"/>
        <end position="315"/>
    </location>
</feature>
<evidence type="ECO:0000313" key="6">
    <source>
        <dbReference type="Proteomes" id="UP000504603"/>
    </source>
</evidence>
<dbReference type="RefSeq" id="XP_022143131.1">
    <property type="nucleotide sequence ID" value="XM_022287439.1"/>
</dbReference>
<feature type="compositionally biased region" description="Basic and acidic residues" evidence="4">
    <location>
        <begin position="267"/>
        <end position="285"/>
    </location>
</feature>
<feature type="compositionally biased region" description="Basic and acidic residues" evidence="4">
    <location>
        <begin position="296"/>
        <end position="308"/>
    </location>
</feature>